<keyword evidence="3" id="KW-1185">Reference proteome</keyword>
<reference evidence="2" key="1">
    <citation type="submission" date="2022-03" db="EMBL/GenBank/DDBJ databases">
        <authorList>
            <person name="Martin C."/>
        </authorList>
    </citation>
    <scope>NUCLEOTIDE SEQUENCE</scope>
</reference>
<evidence type="ECO:0000313" key="3">
    <source>
        <dbReference type="Proteomes" id="UP000749559"/>
    </source>
</evidence>
<evidence type="ECO:0000313" key="2">
    <source>
        <dbReference type="EMBL" id="CAH1776600.1"/>
    </source>
</evidence>
<feature type="chain" id="PRO_5035773118" description="Secreted protein" evidence="1">
    <location>
        <begin position="24"/>
        <end position="132"/>
    </location>
</feature>
<dbReference type="EMBL" id="CAIIXF020000002">
    <property type="protein sequence ID" value="CAH1776600.1"/>
    <property type="molecule type" value="Genomic_DNA"/>
</dbReference>
<gene>
    <name evidence="2" type="ORF">OFUS_LOCUS3760</name>
</gene>
<name>A0A8S4N755_OWEFU</name>
<keyword evidence="1" id="KW-0732">Signal</keyword>
<dbReference type="AlphaFoldDB" id="A0A8S4N755"/>
<dbReference type="Proteomes" id="UP000749559">
    <property type="component" value="Unassembled WGS sequence"/>
</dbReference>
<feature type="non-terminal residue" evidence="2">
    <location>
        <position position="132"/>
    </location>
</feature>
<feature type="signal peptide" evidence="1">
    <location>
        <begin position="1"/>
        <end position="23"/>
    </location>
</feature>
<comment type="caution">
    <text evidence="2">The sequence shown here is derived from an EMBL/GenBank/DDBJ whole genome shotgun (WGS) entry which is preliminary data.</text>
</comment>
<protein>
    <recommendedName>
        <fullName evidence="4">Secreted protein</fullName>
    </recommendedName>
</protein>
<evidence type="ECO:0008006" key="4">
    <source>
        <dbReference type="Google" id="ProtNLM"/>
    </source>
</evidence>
<evidence type="ECO:0000256" key="1">
    <source>
        <dbReference type="SAM" id="SignalP"/>
    </source>
</evidence>
<organism evidence="2 3">
    <name type="scientific">Owenia fusiformis</name>
    <name type="common">Polychaete worm</name>
    <dbReference type="NCBI Taxonomy" id="6347"/>
    <lineage>
        <taxon>Eukaryota</taxon>
        <taxon>Metazoa</taxon>
        <taxon>Spiralia</taxon>
        <taxon>Lophotrochozoa</taxon>
        <taxon>Annelida</taxon>
        <taxon>Polychaeta</taxon>
        <taxon>Sedentaria</taxon>
        <taxon>Canalipalpata</taxon>
        <taxon>Sabellida</taxon>
        <taxon>Oweniida</taxon>
        <taxon>Oweniidae</taxon>
        <taxon>Owenia</taxon>
    </lineage>
</organism>
<accession>A0A8S4N755</accession>
<proteinExistence type="predicted"/>
<sequence>MSTYFTNMIAIALLISWCLVVNADKTECQRSNCEGDMTSTITCQEYYWIRITRVKNIAERTCNGFKICESQIQHPNNTKSKCNGYTKCTFQNMIAEDGQGEQCKTYDEDGNVILHKTTSQEICFECYPVPTT</sequence>